<evidence type="ECO:0000313" key="8">
    <source>
        <dbReference type="EMBL" id="KAH0558436.1"/>
    </source>
</evidence>
<dbReference type="SUPFAM" id="SSF48452">
    <property type="entry name" value="TPR-like"/>
    <property type="match status" value="1"/>
</dbReference>
<evidence type="ECO:0000256" key="6">
    <source>
        <dbReference type="ARBA" id="ARBA00023136"/>
    </source>
</evidence>
<protein>
    <submittedName>
        <fullName evidence="8">Uncharacterized protein</fullName>
    </submittedName>
</protein>
<gene>
    <name evidence="8" type="ORF">GP486_004905</name>
</gene>
<evidence type="ECO:0000313" key="9">
    <source>
        <dbReference type="Proteomes" id="UP000750711"/>
    </source>
</evidence>
<keyword evidence="4 7" id="KW-0931">ER-Golgi transport</keyword>
<evidence type="ECO:0000256" key="5">
    <source>
        <dbReference type="ARBA" id="ARBA00022927"/>
    </source>
</evidence>
<dbReference type="EMBL" id="JAGHQM010000846">
    <property type="protein sequence ID" value="KAH0558436.1"/>
    <property type="molecule type" value="Genomic_DNA"/>
</dbReference>
<evidence type="ECO:0000256" key="3">
    <source>
        <dbReference type="ARBA" id="ARBA00022448"/>
    </source>
</evidence>
<name>A0A9P8LA94_9PEZI</name>
<evidence type="ECO:0000256" key="4">
    <source>
        <dbReference type="ARBA" id="ARBA00022892"/>
    </source>
</evidence>
<keyword evidence="9" id="KW-1185">Reference proteome</keyword>
<reference evidence="8" key="1">
    <citation type="submission" date="2021-03" db="EMBL/GenBank/DDBJ databases">
        <title>Comparative genomics and phylogenomic investigation of the class Geoglossomycetes provide insights into ecological specialization and systematics.</title>
        <authorList>
            <person name="Melie T."/>
            <person name="Pirro S."/>
            <person name="Miller A.N."/>
            <person name="Quandt A."/>
        </authorList>
    </citation>
    <scope>NUCLEOTIDE SEQUENCE</scope>
    <source>
        <strain evidence="8">CAQ_001_2017</strain>
    </source>
</reference>
<comment type="caution">
    <text evidence="8">The sequence shown here is derived from an EMBL/GenBank/DDBJ whole genome shotgun (WGS) entry which is preliminary data.</text>
</comment>
<dbReference type="GO" id="GO:0031201">
    <property type="term" value="C:SNARE complex"/>
    <property type="evidence" value="ECO:0007669"/>
    <property type="project" value="TreeGrafter"/>
</dbReference>
<evidence type="ECO:0000256" key="1">
    <source>
        <dbReference type="ARBA" id="ARBA00004170"/>
    </source>
</evidence>
<proteinExistence type="inferred from homology"/>
<dbReference type="CDD" id="cd15832">
    <property type="entry name" value="SNAP"/>
    <property type="match status" value="1"/>
</dbReference>
<evidence type="ECO:0000256" key="7">
    <source>
        <dbReference type="RuleBase" id="RU367013"/>
    </source>
</evidence>
<dbReference type="Gene3D" id="1.25.40.10">
    <property type="entry name" value="Tetratricopeptide repeat domain"/>
    <property type="match status" value="1"/>
</dbReference>
<accession>A0A9P8LA94</accession>
<dbReference type="AlphaFoldDB" id="A0A9P8LA94"/>
<dbReference type="GO" id="GO:0005483">
    <property type="term" value="F:soluble NSF attachment protein activity"/>
    <property type="evidence" value="ECO:0007669"/>
    <property type="project" value="UniProtKB-ARBA"/>
</dbReference>
<dbReference type="PANTHER" id="PTHR13768">
    <property type="entry name" value="SOLUBLE NSF ATTACHMENT PROTEIN SNAP"/>
    <property type="match status" value="1"/>
</dbReference>
<dbReference type="GO" id="GO:0019905">
    <property type="term" value="F:syntaxin binding"/>
    <property type="evidence" value="ECO:0007669"/>
    <property type="project" value="TreeGrafter"/>
</dbReference>
<dbReference type="GO" id="GO:0006886">
    <property type="term" value="P:intracellular protein transport"/>
    <property type="evidence" value="ECO:0007669"/>
    <property type="project" value="UniProtKB-UniRule"/>
</dbReference>
<dbReference type="InterPro" id="IPR000744">
    <property type="entry name" value="NSF_attach"/>
</dbReference>
<comment type="similarity">
    <text evidence="2 7">Belongs to the SNAP family.</text>
</comment>
<evidence type="ECO:0000256" key="2">
    <source>
        <dbReference type="ARBA" id="ARBA00010050"/>
    </source>
</evidence>
<dbReference type="GO" id="GO:0035494">
    <property type="term" value="P:SNARE complex disassembly"/>
    <property type="evidence" value="ECO:0007669"/>
    <property type="project" value="TreeGrafter"/>
</dbReference>
<keyword evidence="3 7" id="KW-0813">Transport</keyword>
<dbReference type="Proteomes" id="UP000750711">
    <property type="component" value="Unassembled WGS sequence"/>
</dbReference>
<keyword evidence="6 7" id="KW-0472">Membrane</keyword>
<comment type="function">
    <text evidence="7">Required for vesicular transport between the endoplasmic reticulum and the Golgi apparatus.</text>
</comment>
<dbReference type="GO" id="GO:0005774">
    <property type="term" value="C:vacuolar membrane"/>
    <property type="evidence" value="ECO:0007669"/>
    <property type="project" value="TreeGrafter"/>
</dbReference>
<comment type="subcellular location">
    <subcellularLocation>
        <location evidence="1 7">Membrane</location>
        <topology evidence="1 7">Peripheral membrane protein</topology>
    </subcellularLocation>
</comment>
<organism evidence="8 9">
    <name type="scientific">Trichoglossum hirsutum</name>
    <dbReference type="NCBI Taxonomy" id="265104"/>
    <lineage>
        <taxon>Eukaryota</taxon>
        <taxon>Fungi</taxon>
        <taxon>Dikarya</taxon>
        <taxon>Ascomycota</taxon>
        <taxon>Pezizomycotina</taxon>
        <taxon>Geoglossomycetes</taxon>
        <taxon>Geoglossales</taxon>
        <taxon>Geoglossaceae</taxon>
        <taxon>Trichoglossum</taxon>
    </lineage>
</organism>
<keyword evidence="5 7" id="KW-0653">Protein transport</keyword>
<sequence length="300" mass="33969">MSEDPRVLLSKAEKAAQSAKGGWGFFGPGEEKWEKAVELFKQAAAAFRKADQGKEAGQAFERAASVQRINLKEPDDAASTLMDAFKCYRMSEPTDAARVLKEAISHYETKSNFRRAASLLENLGELCEKELGDNRGAVEAYQRGAKYFKDDLAEALANKLYLKTADLLALEGDYLRAVESYDIVSKSSLKNNLMMWSVKEYFLKSGICLLAAFVLAPKERVDLFYIQRSLQEYCDLDHSFTSTREYQLLVDLTKAVEDGDQEEFADKLFKYDQLSKLDKWKTTVLLRIKNGMEEKGEDFS</sequence>
<dbReference type="Pfam" id="PF14938">
    <property type="entry name" value="SNAP"/>
    <property type="match status" value="1"/>
</dbReference>
<dbReference type="PANTHER" id="PTHR13768:SF8">
    <property type="entry name" value="ALPHA-SOLUBLE NSF ATTACHMENT PROTEIN"/>
    <property type="match status" value="1"/>
</dbReference>
<dbReference type="InterPro" id="IPR011990">
    <property type="entry name" value="TPR-like_helical_dom_sf"/>
</dbReference>
<dbReference type="FunFam" id="1.25.40.10:FF:000049">
    <property type="entry name" value="Alpha-soluble NSF attachment protein-like"/>
    <property type="match status" value="1"/>
</dbReference>
<dbReference type="PRINTS" id="PR00448">
    <property type="entry name" value="NSFATTACHMNT"/>
</dbReference>